<feature type="transmembrane region" description="Helical" evidence="7">
    <location>
        <begin position="194"/>
        <end position="214"/>
    </location>
</feature>
<keyword evidence="9" id="KW-1185">Reference proteome</keyword>
<dbReference type="Pfam" id="PF03547">
    <property type="entry name" value="Mem_trans"/>
    <property type="match status" value="2"/>
</dbReference>
<evidence type="ECO:0000256" key="3">
    <source>
        <dbReference type="ARBA" id="ARBA00022475"/>
    </source>
</evidence>
<feature type="transmembrane region" description="Helical" evidence="7">
    <location>
        <begin position="288"/>
        <end position="307"/>
    </location>
</feature>
<evidence type="ECO:0000256" key="4">
    <source>
        <dbReference type="ARBA" id="ARBA00022692"/>
    </source>
</evidence>
<protein>
    <submittedName>
        <fullName evidence="8">AEC family transporter</fullName>
    </submittedName>
</protein>
<keyword evidence="3" id="KW-1003">Cell membrane</keyword>
<evidence type="ECO:0000256" key="5">
    <source>
        <dbReference type="ARBA" id="ARBA00022989"/>
    </source>
</evidence>
<organism evidence="8 9">
    <name type="scientific">Streptomonospora halophila</name>
    <dbReference type="NCBI Taxonomy" id="427369"/>
    <lineage>
        <taxon>Bacteria</taxon>
        <taxon>Bacillati</taxon>
        <taxon>Actinomycetota</taxon>
        <taxon>Actinomycetes</taxon>
        <taxon>Streptosporangiales</taxon>
        <taxon>Nocardiopsidaceae</taxon>
        <taxon>Streptomonospora</taxon>
    </lineage>
</organism>
<feature type="transmembrane region" description="Helical" evidence="7">
    <location>
        <begin position="97"/>
        <end position="116"/>
    </location>
</feature>
<keyword evidence="5 7" id="KW-1133">Transmembrane helix</keyword>
<evidence type="ECO:0000256" key="7">
    <source>
        <dbReference type="SAM" id="Phobius"/>
    </source>
</evidence>
<name>A0ABP9GPU4_9ACTN</name>
<feature type="transmembrane region" description="Helical" evidence="7">
    <location>
        <begin position="6"/>
        <end position="22"/>
    </location>
</feature>
<reference evidence="9" key="1">
    <citation type="journal article" date="2019" name="Int. J. Syst. Evol. Microbiol.">
        <title>The Global Catalogue of Microorganisms (GCM) 10K type strain sequencing project: providing services to taxonomists for standard genome sequencing and annotation.</title>
        <authorList>
            <consortium name="The Broad Institute Genomics Platform"/>
            <consortium name="The Broad Institute Genome Sequencing Center for Infectious Disease"/>
            <person name="Wu L."/>
            <person name="Ma J."/>
        </authorList>
    </citation>
    <scope>NUCLEOTIDE SEQUENCE [LARGE SCALE GENOMIC DNA]</scope>
    <source>
        <strain evidence="9">JCM 18123</strain>
    </source>
</reference>
<dbReference type="Proteomes" id="UP001499993">
    <property type="component" value="Unassembled WGS sequence"/>
</dbReference>
<proteinExistence type="predicted"/>
<comment type="caution">
    <text evidence="8">The sequence shown here is derived from an EMBL/GenBank/DDBJ whole genome shotgun (WGS) entry which is preliminary data.</text>
</comment>
<evidence type="ECO:0000256" key="2">
    <source>
        <dbReference type="ARBA" id="ARBA00022448"/>
    </source>
</evidence>
<feature type="transmembrane region" description="Helical" evidence="7">
    <location>
        <begin position="34"/>
        <end position="53"/>
    </location>
</feature>
<feature type="transmembrane region" description="Helical" evidence="7">
    <location>
        <begin position="163"/>
        <end position="182"/>
    </location>
</feature>
<evidence type="ECO:0000256" key="1">
    <source>
        <dbReference type="ARBA" id="ARBA00004141"/>
    </source>
</evidence>
<keyword evidence="6 7" id="KW-0472">Membrane</keyword>
<evidence type="ECO:0000313" key="8">
    <source>
        <dbReference type="EMBL" id="GAA4947270.1"/>
    </source>
</evidence>
<dbReference type="RefSeq" id="WP_345557295.1">
    <property type="nucleotide sequence ID" value="NZ_BAABIK010000018.1"/>
</dbReference>
<dbReference type="InterPro" id="IPR004776">
    <property type="entry name" value="Mem_transp_PIN-like"/>
</dbReference>
<evidence type="ECO:0000313" key="9">
    <source>
        <dbReference type="Proteomes" id="UP001499993"/>
    </source>
</evidence>
<feature type="transmembrane region" description="Helical" evidence="7">
    <location>
        <begin position="122"/>
        <end position="142"/>
    </location>
</feature>
<gene>
    <name evidence="8" type="ORF">GCM10023224_33640</name>
</gene>
<dbReference type="PANTHER" id="PTHR36838:SF1">
    <property type="entry name" value="SLR1864 PROTEIN"/>
    <property type="match status" value="1"/>
</dbReference>
<feature type="transmembrane region" description="Helical" evidence="7">
    <location>
        <begin position="256"/>
        <end position="276"/>
    </location>
</feature>
<feature type="transmembrane region" description="Helical" evidence="7">
    <location>
        <begin position="226"/>
        <end position="250"/>
    </location>
</feature>
<feature type="transmembrane region" description="Helical" evidence="7">
    <location>
        <begin position="65"/>
        <end position="85"/>
    </location>
</feature>
<evidence type="ECO:0000256" key="6">
    <source>
        <dbReference type="ARBA" id="ARBA00023136"/>
    </source>
</evidence>
<keyword evidence="4 7" id="KW-0812">Transmembrane</keyword>
<sequence>MIGVAIGFGVIASIVALGYILGRLDALGDNGSRVLTNLAFFVATPALLFEILSDADLSMLVHAPLLVSALSIAVVAALFLAAAALRRWDAGTTTMGALCAGYVNSGNLGIPVSAYVLGDASLVAPVLLLQLMVVVPIGLAALDLARRTPGTRVGLTRIVAAPLRNPVVIGSLAGVAVAASGWTVPDPLMQPFELVGSMSVPSVLLAFGISLHGSPLPGRGPQRGPLALAVVLKCLVQPAAAWAMGTFWFGLEGVELFTVVVIAALPTAQNTYTYAVRYDTATQMTREIVLLTTFLTLPVLVSIAFLLG</sequence>
<keyword evidence="2" id="KW-0813">Transport</keyword>
<accession>A0ABP9GPU4</accession>
<comment type="subcellular location">
    <subcellularLocation>
        <location evidence="1">Membrane</location>
        <topology evidence="1">Multi-pass membrane protein</topology>
    </subcellularLocation>
</comment>
<dbReference type="PANTHER" id="PTHR36838">
    <property type="entry name" value="AUXIN EFFLUX CARRIER FAMILY PROTEIN"/>
    <property type="match status" value="1"/>
</dbReference>
<dbReference type="EMBL" id="BAABIK010000018">
    <property type="protein sequence ID" value="GAA4947270.1"/>
    <property type="molecule type" value="Genomic_DNA"/>
</dbReference>